<reference evidence="4 5" key="1">
    <citation type="submission" date="2018-06" db="EMBL/GenBank/DDBJ databases">
        <title>Extensive metabolic versatility and redundancy in microbially diverse, dynamic hydrothermal sediments.</title>
        <authorList>
            <person name="Dombrowski N."/>
            <person name="Teske A."/>
            <person name="Baker B.J."/>
        </authorList>
    </citation>
    <scope>NUCLEOTIDE SEQUENCE [LARGE SCALE GENOMIC DNA]</scope>
    <source>
        <strain evidence="4">B35_G9</strain>
    </source>
</reference>
<accession>A0A660SAT2</accession>
<dbReference type="PANTHER" id="PTHR45228:SF4">
    <property type="entry name" value="LIPOPROTEIN"/>
    <property type="match status" value="1"/>
</dbReference>
<dbReference type="Gene3D" id="1.10.3210.10">
    <property type="entry name" value="Hypothetical protein af1432"/>
    <property type="match status" value="1"/>
</dbReference>
<dbReference type="SUPFAM" id="SSF52172">
    <property type="entry name" value="CheY-like"/>
    <property type="match status" value="1"/>
</dbReference>
<evidence type="ECO:0000259" key="3">
    <source>
        <dbReference type="PROSITE" id="PS51832"/>
    </source>
</evidence>
<comment type="caution">
    <text evidence="4">The sequence shown here is derived from an EMBL/GenBank/DDBJ whole genome shotgun (WGS) entry which is preliminary data.</text>
</comment>
<name>A0A660SAT2_UNCT6</name>
<feature type="domain" description="HD-GYP" evidence="3">
    <location>
        <begin position="151"/>
        <end position="276"/>
    </location>
</feature>
<evidence type="ECO:0000313" key="4">
    <source>
        <dbReference type="EMBL" id="RKX66939.1"/>
    </source>
</evidence>
<dbReference type="Pfam" id="PF13487">
    <property type="entry name" value="HD_5"/>
    <property type="match status" value="1"/>
</dbReference>
<dbReference type="GO" id="GO:0000160">
    <property type="term" value="P:phosphorelay signal transduction system"/>
    <property type="evidence" value="ECO:0007669"/>
    <property type="project" value="InterPro"/>
</dbReference>
<dbReference type="PROSITE" id="PS50110">
    <property type="entry name" value="RESPONSE_REGULATORY"/>
    <property type="match status" value="1"/>
</dbReference>
<proteinExistence type="predicted"/>
<dbReference type="Pfam" id="PF00072">
    <property type="entry name" value="Response_reg"/>
    <property type="match status" value="1"/>
</dbReference>
<dbReference type="SMART" id="SM00471">
    <property type="entry name" value="HDc"/>
    <property type="match status" value="1"/>
</dbReference>
<dbReference type="InterPro" id="IPR037522">
    <property type="entry name" value="HD_GYP_dom"/>
</dbReference>
<evidence type="ECO:0000259" key="2">
    <source>
        <dbReference type="PROSITE" id="PS50110"/>
    </source>
</evidence>
<dbReference type="SMART" id="SM00448">
    <property type="entry name" value="REC"/>
    <property type="match status" value="1"/>
</dbReference>
<dbReference type="Proteomes" id="UP000282321">
    <property type="component" value="Unassembled WGS sequence"/>
</dbReference>
<dbReference type="SUPFAM" id="SSF109604">
    <property type="entry name" value="HD-domain/PDEase-like"/>
    <property type="match status" value="1"/>
</dbReference>
<keyword evidence="1" id="KW-0597">Phosphoprotein</keyword>
<feature type="modified residue" description="4-aspartylphosphate" evidence="1">
    <location>
        <position position="59"/>
    </location>
</feature>
<dbReference type="CDD" id="cd00156">
    <property type="entry name" value="REC"/>
    <property type="match status" value="1"/>
</dbReference>
<evidence type="ECO:0000313" key="5">
    <source>
        <dbReference type="Proteomes" id="UP000282321"/>
    </source>
</evidence>
<protein>
    <submittedName>
        <fullName evidence="4">Two-component system response regulator</fullName>
    </submittedName>
</protein>
<dbReference type="Gene3D" id="3.40.50.2300">
    <property type="match status" value="1"/>
</dbReference>
<dbReference type="AlphaFoldDB" id="A0A660SAT2"/>
<dbReference type="InterPro" id="IPR011006">
    <property type="entry name" value="CheY-like_superfamily"/>
</dbReference>
<dbReference type="PROSITE" id="PS51832">
    <property type="entry name" value="HD_GYP"/>
    <property type="match status" value="1"/>
</dbReference>
<dbReference type="InterPro" id="IPR001789">
    <property type="entry name" value="Sig_transdc_resp-reg_receiver"/>
</dbReference>
<dbReference type="InterPro" id="IPR003607">
    <property type="entry name" value="HD/PDEase_dom"/>
</dbReference>
<dbReference type="PANTHER" id="PTHR45228">
    <property type="entry name" value="CYCLIC DI-GMP PHOSPHODIESTERASE TM_0186-RELATED"/>
    <property type="match status" value="1"/>
</dbReference>
<dbReference type="InterPro" id="IPR052020">
    <property type="entry name" value="Cyclic_di-GMP/3'3'-cGAMP_PDE"/>
</dbReference>
<gene>
    <name evidence="4" type="ORF">DRP44_03100</name>
</gene>
<dbReference type="CDD" id="cd00077">
    <property type="entry name" value="HDc"/>
    <property type="match status" value="1"/>
</dbReference>
<sequence length="276" mass="31225">MNGRHKRHETILVVDDDPNILDTFKDFLSVLGYDVVALSSGAKAINYLAKNTPSCAIIDMVMPEISGLELIDYIRDNFPYLSFIAVSGLAEIDVVKTAMQKGAYDYLVKPVKITDLAMTVKRAIERGKLLKENIEYRDLLEYKVNEQTKYIKKMFIRAINAMIKALEARDVYTKGHSERVSVFSVLLGKSMGLERNKLNDLRISALLHDIGKIGVKDAILSKPANLSAEEKQIVQKHPVTGEKILKYFIDNKDILRGVRNHHERYDGNGYPDRLKG</sequence>
<feature type="non-terminal residue" evidence="4">
    <location>
        <position position="276"/>
    </location>
</feature>
<evidence type="ECO:0000256" key="1">
    <source>
        <dbReference type="PROSITE-ProRule" id="PRU00169"/>
    </source>
</evidence>
<feature type="domain" description="Response regulatory" evidence="2">
    <location>
        <begin position="10"/>
        <end position="124"/>
    </location>
</feature>
<dbReference type="EMBL" id="QNBC01000029">
    <property type="protein sequence ID" value="RKX66939.1"/>
    <property type="molecule type" value="Genomic_DNA"/>
</dbReference>
<organism evidence="4 5">
    <name type="scientific">candidate division TA06 bacterium</name>
    <dbReference type="NCBI Taxonomy" id="2250710"/>
    <lineage>
        <taxon>Bacteria</taxon>
        <taxon>Bacteria division TA06</taxon>
    </lineage>
</organism>